<protein>
    <submittedName>
        <fullName evidence="2">Phage capsid protein</fullName>
    </submittedName>
</protein>
<proteinExistence type="predicted"/>
<sequence>MSGSQLATNWICIATAGETVDKRAIEEQWLLDAAELYDPSLYTALLWPEHSRNFGNMGEVLELKAERDDEGILRLYARLCPGISLLQANANGQLLFLSPEFTPDGNFRNTGKTYLEGLAVTDSPAGVSTTRLRFSRTKGKRIGPYKPLAFDEVREFKKEKGMSKAKKGWRHFFSIEEPEQTTEQEPSQSDALQALAEALDAIDKRVTAIETRLSETEDAVSDVQDDVDTVKEVVDTEDFARLVGNLPELVKNFSKLNSKVTQLPDKKFSKGKKGFNFL</sequence>
<dbReference type="EMBL" id="AAHKGI010000019">
    <property type="protein sequence ID" value="EBX1174028.1"/>
    <property type="molecule type" value="Genomic_DNA"/>
</dbReference>
<evidence type="ECO:0000313" key="1">
    <source>
        <dbReference type="EMBL" id="EBX1174028.1"/>
    </source>
</evidence>
<dbReference type="AlphaFoldDB" id="A0A3V2Y6U0"/>
<name>A0A3V2Y6U0_SALNE</name>
<dbReference type="Gene3D" id="1.20.5.340">
    <property type="match status" value="1"/>
</dbReference>
<evidence type="ECO:0000313" key="2">
    <source>
        <dbReference type="EMBL" id="ECZ5439928.1"/>
    </source>
</evidence>
<dbReference type="InterPro" id="IPR009228">
    <property type="entry name" value="Capsid_scaffold_GpO"/>
</dbReference>
<dbReference type="RefSeq" id="WP_001534870.1">
    <property type="nucleotide sequence ID" value="NZ_MYAT01000051.1"/>
</dbReference>
<comment type="caution">
    <text evidence="2">The sequence shown here is derived from an EMBL/GenBank/DDBJ whole genome shotgun (WGS) entry which is preliminary data.</text>
</comment>
<gene>
    <name evidence="2" type="ORF">AHQ57_22715</name>
    <name evidence="1" type="ORF">DQ066_22230</name>
</gene>
<dbReference type="EMBL" id="AALGZK010000020">
    <property type="protein sequence ID" value="ECZ5439928.1"/>
    <property type="molecule type" value="Genomic_DNA"/>
</dbReference>
<reference evidence="1" key="1">
    <citation type="submission" date="2018-06" db="EMBL/GenBank/DDBJ databases">
        <authorList>
            <person name="Ashton P.M."/>
            <person name="Dallman T."/>
            <person name="Nair S."/>
            <person name="De Pinna E."/>
            <person name="Peters T."/>
            <person name="Grant K."/>
        </authorList>
    </citation>
    <scope>NUCLEOTIDE SEQUENCE</scope>
    <source>
        <strain evidence="1">250711</strain>
    </source>
</reference>
<organism evidence="2">
    <name type="scientific">Salmonella newport</name>
    <dbReference type="NCBI Taxonomy" id="108619"/>
    <lineage>
        <taxon>Bacteria</taxon>
        <taxon>Pseudomonadati</taxon>
        <taxon>Pseudomonadota</taxon>
        <taxon>Gammaproteobacteria</taxon>
        <taxon>Enterobacterales</taxon>
        <taxon>Enterobacteriaceae</taxon>
        <taxon>Salmonella</taxon>
    </lineage>
</organism>
<dbReference type="Pfam" id="PF05929">
    <property type="entry name" value="Phage_GPO"/>
    <property type="match status" value="1"/>
</dbReference>
<accession>A0A3V2Y6U0</accession>
<reference evidence="2" key="2">
    <citation type="submission" date="2018-07" db="EMBL/GenBank/DDBJ databases">
        <authorList>
            <consortium name="GenomeTrakr network: Whole genome sequencing for foodborne pathogen traceback"/>
        </authorList>
    </citation>
    <scope>NUCLEOTIDE SEQUENCE</scope>
    <source>
        <strain evidence="2">FDA00000095</strain>
    </source>
</reference>